<proteinExistence type="predicted"/>
<keyword evidence="1" id="KW-1133">Transmembrane helix</keyword>
<feature type="transmembrane region" description="Helical" evidence="1">
    <location>
        <begin position="94"/>
        <end position="115"/>
    </location>
</feature>
<name>A0A0L8H1M0_OCTBM</name>
<feature type="transmembrane region" description="Helical" evidence="1">
    <location>
        <begin position="51"/>
        <end position="73"/>
    </location>
</feature>
<dbReference type="AlphaFoldDB" id="A0A0L8H1M0"/>
<accession>A0A0L8H1M0</accession>
<sequence>MNNKWKLIQNILDKKPRDNMYSKLCYQCSNNHFAMIAPVIMSTLPPALQFFAIYFMRFSFLVSVFTTSSLFFLKHSFIQLTSSLHTLLASSKAIFSLVHGVLPFTPNFSLISFVLSHSCTLTLHIRWSSLTSFLPSCYKSFTFKAYNTCTIALCTQASHNLHLILRNPLS</sequence>
<dbReference type="EMBL" id="KQ419574">
    <property type="protein sequence ID" value="KOF83102.1"/>
    <property type="molecule type" value="Genomic_DNA"/>
</dbReference>
<protein>
    <submittedName>
        <fullName evidence="2">Uncharacterized protein</fullName>
    </submittedName>
</protein>
<keyword evidence="1" id="KW-0472">Membrane</keyword>
<keyword evidence="1" id="KW-0812">Transmembrane</keyword>
<gene>
    <name evidence="2" type="ORF">OCBIM_22024342mg</name>
</gene>
<evidence type="ECO:0000256" key="1">
    <source>
        <dbReference type="SAM" id="Phobius"/>
    </source>
</evidence>
<organism evidence="2">
    <name type="scientific">Octopus bimaculoides</name>
    <name type="common">California two-spotted octopus</name>
    <dbReference type="NCBI Taxonomy" id="37653"/>
    <lineage>
        <taxon>Eukaryota</taxon>
        <taxon>Metazoa</taxon>
        <taxon>Spiralia</taxon>
        <taxon>Lophotrochozoa</taxon>
        <taxon>Mollusca</taxon>
        <taxon>Cephalopoda</taxon>
        <taxon>Coleoidea</taxon>
        <taxon>Octopodiformes</taxon>
        <taxon>Octopoda</taxon>
        <taxon>Incirrata</taxon>
        <taxon>Octopodidae</taxon>
        <taxon>Octopus</taxon>
    </lineage>
</organism>
<reference evidence="2" key="1">
    <citation type="submission" date="2015-07" db="EMBL/GenBank/DDBJ databases">
        <title>MeaNS - Measles Nucleotide Surveillance Program.</title>
        <authorList>
            <person name="Tran T."/>
            <person name="Druce J."/>
        </authorList>
    </citation>
    <scope>NUCLEOTIDE SEQUENCE</scope>
    <source>
        <strain evidence="2">UCB-OBI-ISO-001</strain>
        <tissue evidence="2">Gonad</tissue>
    </source>
</reference>
<evidence type="ECO:0000313" key="2">
    <source>
        <dbReference type="EMBL" id="KOF83102.1"/>
    </source>
</evidence>